<comment type="caution">
    <text evidence="1">The sequence shown here is derived from an EMBL/GenBank/DDBJ whole genome shotgun (WGS) entry which is preliminary data.</text>
</comment>
<keyword evidence="2" id="KW-1185">Reference proteome</keyword>
<dbReference type="Proteomes" id="UP000196084">
    <property type="component" value="Unassembled WGS sequence"/>
</dbReference>
<protein>
    <submittedName>
        <fullName evidence="1">Uncharacterized protein</fullName>
    </submittedName>
</protein>
<evidence type="ECO:0000313" key="2">
    <source>
        <dbReference type="Proteomes" id="UP000196084"/>
    </source>
</evidence>
<name>A0A202E5S4_9EURY</name>
<gene>
    <name evidence="1" type="ORF">B2G88_14275</name>
</gene>
<reference evidence="1 2" key="1">
    <citation type="submission" date="2017-02" db="EMBL/GenBank/DDBJ databases">
        <title>Natronthermophilus aegyptiacus gen. nov.,sp. nov., an aerobic, extremely halophilic alkalithermophilic archaeon isolated from the athalassohaline Wadi An Natrun, Egypt.</title>
        <authorList>
            <person name="Zhao B."/>
        </authorList>
    </citation>
    <scope>NUCLEOTIDE SEQUENCE [LARGE SCALE GENOMIC DNA]</scope>
    <source>
        <strain evidence="1 2">CGMCC 1.3597</strain>
    </source>
</reference>
<evidence type="ECO:0000313" key="1">
    <source>
        <dbReference type="EMBL" id="OVE83597.1"/>
    </source>
</evidence>
<accession>A0A202E5S4</accession>
<proteinExistence type="predicted"/>
<organism evidence="1 2">
    <name type="scientific">Natronolimnobius baerhuensis</name>
    <dbReference type="NCBI Taxonomy" id="253108"/>
    <lineage>
        <taxon>Archaea</taxon>
        <taxon>Methanobacteriati</taxon>
        <taxon>Methanobacteriota</taxon>
        <taxon>Stenosarchaea group</taxon>
        <taxon>Halobacteria</taxon>
        <taxon>Halobacteriales</taxon>
        <taxon>Natrialbaceae</taxon>
        <taxon>Natronolimnobius</taxon>
    </lineage>
</organism>
<dbReference type="EMBL" id="MWPH01000003">
    <property type="protein sequence ID" value="OVE83597.1"/>
    <property type="molecule type" value="Genomic_DNA"/>
</dbReference>
<dbReference type="AlphaFoldDB" id="A0A202E5S4"/>
<sequence length="65" mass="7279">MRGTYRCNACTAHFKATRRQCGVCGTSGVETDRKRCLRCGTSYDDSTHQRCQRCGSTDVTLLERA</sequence>